<organism evidence="3">
    <name type="scientific">uncultured Rubrobacteraceae bacterium</name>
    <dbReference type="NCBI Taxonomy" id="349277"/>
    <lineage>
        <taxon>Bacteria</taxon>
        <taxon>Bacillati</taxon>
        <taxon>Actinomycetota</taxon>
        <taxon>Rubrobacteria</taxon>
        <taxon>Rubrobacterales</taxon>
        <taxon>Rubrobacteraceae</taxon>
        <taxon>environmental samples</taxon>
    </lineage>
</organism>
<dbReference type="Pfam" id="PF01425">
    <property type="entry name" value="Amidase"/>
    <property type="match status" value="1"/>
</dbReference>
<dbReference type="GO" id="GO:0003824">
    <property type="term" value="F:catalytic activity"/>
    <property type="evidence" value="ECO:0007669"/>
    <property type="project" value="InterPro"/>
</dbReference>
<name>A0A6J4SDJ1_9ACTN</name>
<sequence>MDGGAYGTALELRSAIAEGELSAVEAVGASIERMEAVEPALNAFVTPTPELALAAAREADGKQARGEALGALHGLPISVKDLINVGGVRTTFGSRLMAENIVEADAPSVERVRAAGACIIGKTTTTEFGCKGASGSPLSGVTRNAWDASKSSGGSSAGAATSVAAGVTPFALGTDGGGSIRIPSSFCGVFGIKAHFGRVPVFPTSATPTLAHVAPLARTVRDAALLLSVVAGFDPRDPASVAAPVPDFLAACDAPVEGMRIAWSPTLGYARPTREVLDLTESAARTFESLGCSVHLVEDVMEDPVELWKAEFFASAGTRLKEALRDSRELLDPAVAEVLEGALDLRLEDYYSRVFERYALRERMRRFFETYDLLLTPTLPVPPFDADRDLPPELPDRSIVDWVYYTYPFNLTGNPAASVPCGFTGGGLPVGLQIVAGGHRETDVLRAAAAFEAARPWAHLKPSLRD</sequence>
<dbReference type="PANTHER" id="PTHR11895">
    <property type="entry name" value="TRANSAMIDASE"/>
    <property type="match status" value="1"/>
</dbReference>
<reference evidence="3" key="1">
    <citation type="submission" date="2020-02" db="EMBL/GenBank/DDBJ databases">
        <authorList>
            <person name="Meier V. D."/>
        </authorList>
    </citation>
    <scope>NUCLEOTIDE SEQUENCE</scope>
    <source>
        <strain evidence="3">AVDCRST_MAG25</strain>
    </source>
</reference>
<protein>
    <submittedName>
        <fullName evidence="3">Amidase</fullName>
    </submittedName>
</protein>
<feature type="domain" description="Amidase" evidence="2">
    <location>
        <begin position="25"/>
        <end position="445"/>
    </location>
</feature>
<evidence type="ECO:0000313" key="3">
    <source>
        <dbReference type="EMBL" id="CAA9496373.1"/>
    </source>
</evidence>
<dbReference type="Gene3D" id="3.90.1300.10">
    <property type="entry name" value="Amidase signature (AS) domain"/>
    <property type="match status" value="1"/>
</dbReference>
<evidence type="ECO:0000259" key="2">
    <source>
        <dbReference type="Pfam" id="PF01425"/>
    </source>
</evidence>
<proteinExistence type="inferred from homology"/>
<dbReference type="NCBIfam" id="NF004815">
    <property type="entry name" value="PRK06169.1"/>
    <property type="match status" value="1"/>
</dbReference>
<accession>A0A6J4SDJ1</accession>
<comment type="similarity">
    <text evidence="1">Belongs to the amidase family.</text>
</comment>
<dbReference type="InterPro" id="IPR023631">
    <property type="entry name" value="Amidase_dom"/>
</dbReference>
<dbReference type="AlphaFoldDB" id="A0A6J4SDJ1"/>
<dbReference type="InterPro" id="IPR000120">
    <property type="entry name" value="Amidase"/>
</dbReference>
<evidence type="ECO:0000256" key="1">
    <source>
        <dbReference type="ARBA" id="ARBA00009199"/>
    </source>
</evidence>
<dbReference type="InterPro" id="IPR036928">
    <property type="entry name" value="AS_sf"/>
</dbReference>
<dbReference type="EMBL" id="CADCVI010000252">
    <property type="protein sequence ID" value="CAA9496373.1"/>
    <property type="molecule type" value="Genomic_DNA"/>
</dbReference>
<gene>
    <name evidence="3" type="ORF">AVDCRST_MAG25-3663</name>
</gene>
<dbReference type="SUPFAM" id="SSF75304">
    <property type="entry name" value="Amidase signature (AS) enzymes"/>
    <property type="match status" value="1"/>
</dbReference>
<dbReference type="PANTHER" id="PTHR11895:SF7">
    <property type="entry name" value="GLUTAMYL-TRNA(GLN) AMIDOTRANSFERASE SUBUNIT A, MITOCHONDRIAL"/>
    <property type="match status" value="1"/>
</dbReference>